<dbReference type="Proteomes" id="UP000712600">
    <property type="component" value="Unassembled WGS sequence"/>
</dbReference>
<dbReference type="EMBL" id="QGKX02000088">
    <property type="protein sequence ID" value="KAF3586251.1"/>
    <property type="molecule type" value="Genomic_DNA"/>
</dbReference>
<proteinExistence type="predicted"/>
<evidence type="ECO:0000313" key="1">
    <source>
        <dbReference type="EMBL" id="KAF3586251.1"/>
    </source>
</evidence>
<dbReference type="AlphaFoldDB" id="A0A8S9RY31"/>
<accession>A0A8S9RY31</accession>
<gene>
    <name evidence="1" type="ORF">F2Q69_00029407</name>
</gene>
<protein>
    <submittedName>
        <fullName evidence="1">Uncharacterized protein</fullName>
    </submittedName>
</protein>
<organism evidence="1 2">
    <name type="scientific">Brassica cretica</name>
    <name type="common">Mustard</name>
    <dbReference type="NCBI Taxonomy" id="69181"/>
    <lineage>
        <taxon>Eukaryota</taxon>
        <taxon>Viridiplantae</taxon>
        <taxon>Streptophyta</taxon>
        <taxon>Embryophyta</taxon>
        <taxon>Tracheophyta</taxon>
        <taxon>Spermatophyta</taxon>
        <taxon>Magnoliopsida</taxon>
        <taxon>eudicotyledons</taxon>
        <taxon>Gunneridae</taxon>
        <taxon>Pentapetalae</taxon>
        <taxon>rosids</taxon>
        <taxon>malvids</taxon>
        <taxon>Brassicales</taxon>
        <taxon>Brassicaceae</taxon>
        <taxon>Brassiceae</taxon>
        <taxon>Brassica</taxon>
    </lineage>
</organism>
<sequence>MQVVYSQVKGDQVVVTALRQTLPFTQERFHLPKPPEQRSIVFQFASTHGAITCAGSSDHETGEEMTEMALALVQLEDKLALHRGSIDKIIWASYGPISDFRVKPSSEENIFYISSTPGLIKPSSRPRADKRSERGSRRYKIHQISARITGEDVGT</sequence>
<comment type="caution">
    <text evidence="1">The sequence shown here is derived from an EMBL/GenBank/DDBJ whole genome shotgun (WGS) entry which is preliminary data.</text>
</comment>
<evidence type="ECO:0000313" key="2">
    <source>
        <dbReference type="Proteomes" id="UP000712600"/>
    </source>
</evidence>
<name>A0A8S9RY31_BRACR</name>
<reference evidence="1" key="1">
    <citation type="submission" date="2019-12" db="EMBL/GenBank/DDBJ databases">
        <title>Genome sequencing and annotation of Brassica cretica.</title>
        <authorList>
            <person name="Studholme D.J."/>
            <person name="Sarris P."/>
        </authorList>
    </citation>
    <scope>NUCLEOTIDE SEQUENCE</scope>
    <source>
        <strain evidence="1">PFS-109/04</strain>
        <tissue evidence="1">Leaf</tissue>
    </source>
</reference>